<reference evidence="2" key="1">
    <citation type="submission" date="2021-01" db="EMBL/GenBank/DDBJ databases">
        <authorList>
            <person name="Corre E."/>
            <person name="Pelletier E."/>
            <person name="Niang G."/>
            <person name="Scheremetjew M."/>
            <person name="Finn R."/>
            <person name="Kale V."/>
            <person name="Holt S."/>
            <person name="Cochrane G."/>
            <person name="Meng A."/>
            <person name="Brown T."/>
            <person name="Cohen L."/>
        </authorList>
    </citation>
    <scope>NUCLEOTIDE SEQUENCE</scope>
    <source>
        <strain evidence="2">CCMP281</strain>
    </source>
</reference>
<dbReference type="InterPro" id="IPR008978">
    <property type="entry name" value="HSP20-like_chaperone"/>
</dbReference>
<proteinExistence type="predicted"/>
<dbReference type="AlphaFoldDB" id="A0A7S3EX14"/>
<dbReference type="EMBL" id="HBHX01024970">
    <property type="protein sequence ID" value="CAE0113253.1"/>
    <property type="molecule type" value="Transcribed_RNA"/>
</dbReference>
<protein>
    <recommendedName>
        <fullName evidence="3">SHSP domain-containing protein</fullName>
    </recommendedName>
</protein>
<name>A0A7S3EX14_9EUKA</name>
<gene>
    <name evidence="2" type="ORF">HERI1096_LOCUS13913</name>
</gene>
<accession>A0A7S3EX14</accession>
<dbReference type="CDD" id="cd00298">
    <property type="entry name" value="ACD_sHsps_p23-like"/>
    <property type="match status" value="1"/>
</dbReference>
<evidence type="ECO:0008006" key="3">
    <source>
        <dbReference type="Google" id="ProtNLM"/>
    </source>
</evidence>
<sequence>MVLEEGQLFQKLEGARDPTLPPVQKSPSHLEGLPTPHARTAPPGPKEGPPPFRNVSLDFLFDEQGRHQIHVGLPGVKTASLTVGITDGRLHITGKHKDEHGRQCPVAVNAKLPHSADLDATPLVEKMEHMVVVTLPRLAGPG</sequence>
<feature type="compositionally biased region" description="Pro residues" evidence="1">
    <location>
        <begin position="42"/>
        <end position="52"/>
    </location>
</feature>
<evidence type="ECO:0000256" key="1">
    <source>
        <dbReference type="SAM" id="MobiDB-lite"/>
    </source>
</evidence>
<dbReference type="SUPFAM" id="SSF49764">
    <property type="entry name" value="HSP20-like chaperones"/>
    <property type="match status" value="1"/>
</dbReference>
<organism evidence="2">
    <name type="scientific">Haptolina ericina</name>
    <dbReference type="NCBI Taxonomy" id="156174"/>
    <lineage>
        <taxon>Eukaryota</taxon>
        <taxon>Haptista</taxon>
        <taxon>Haptophyta</taxon>
        <taxon>Prymnesiophyceae</taxon>
        <taxon>Prymnesiales</taxon>
        <taxon>Prymnesiaceae</taxon>
        <taxon>Haptolina</taxon>
    </lineage>
</organism>
<evidence type="ECO:0000313" key="2">
    <source>
        <dbReference type="EMBL" id="CAE0113253.1"/>
    </source>
</evidence>
<feature type="region of interest" description="Disordered" evidence="1">
    <location>
        <begin position="1"/>
        <end position="52"/>
    </location>
</feature>